<dbReference type="PIRSF" id="PIRSF015582">
    <property type="entry name" value="Cit_lyase_B"/>
    <property type="match status" value="1"/>
</dbReference>
<dbReference type="InterPro" id="IPR040442">
    <property type="entry name" value="Pyrv_kinase-like_dom_sf"/>
</dbReference>
<evidence type="ECO:0000313" key="6">
    <source>
        <dbReference type="EMBL" id="GAA5190206.1"/>
    </source>
</evidence>
<keyword evidence="7" id="KW-1185">Reference proteome</keyword>
<reference evidence="7" key="1">
    <citation type="journal article" date="2019" name="Int. J. Syst. Evol. Microbiol.">
        <title>The Global Catalogue of Microorganisms (GCM) 10K type strain sequencing project: providing services to taxonomists for standard genome sequencing and annotation.</title>
        <authorList>
            <consortium name="The Broad Institute Genomics Platform"/>
            <consortium name="The Broad Institute Genome Sequencing Center for Infectious Disease"/>
            <person name="Wu L."/>
            <person name="Ma J."/>
        </authorList>
    </citation>
    <scope>NUCLEOTIDE SEQUENCE [LARGE SCALE GENOMIC DNA]</scope>
    <source>
        <strain evidence="7">JCM 18304</strain>
    </source>
</reference>
<dbReference type="EMBL" id="BAABJQ010000013">
    <property type="protein sequence ID" value="GAA5190206.1"/>
    <property type="molecule type" value="Genomic_DNA"/>
</dbReference>
<feature type="region of interest" description="Disordered" evidence="4">
    <location>
        <begin position="1"/>
        <end position="22"/>
    </location>
</feature>
<protein>
    <submittedName>
        <fullName evidence="6">Citrate (Pro-3S)-lyase subunit beta</fullName>
    </submittedName>
</protein>
<dbReference type="Pfam" id="PF03328">
    <property type="entry name" value="HpcH_HpaI"/>
    <property type="match status" value="1"/>
</dbReference>
<evidence type="ECO:0000256" key="1">
    <source>
        <dbReference type="ARBA" id="ARBA00001946"/>
    </source>
</evidence>
<evidence type="ECO:0000259" key="5">
    <source>
        <dbReference type="Pfam" id="PF03328"/>
    </source>
</evidence>
<dbReference type="RefSeq" id="WP_345632495.1">
    <property type="nucleotide sequence ID" value="NZ_BAABJQ010000013.1"/>
</dbReference>
<dbReference type="SUPFAM" id="SSF51621">
    <property type="entry name" value="Phosphoenolpyruvate/pyruvate domain"/>
    <property type="match status" value="1"/>
</dbReference>
<keyword evidence="3" id="KW-0460">Magnesium</keyword>
<evidence type="ECO:0000256" key="3">
    <source>
        <dbReference type="ARBA" id="ARBA00022842"/>
    </source>
</evidence>
<dbReference type="InterPro" id="IPR011206">
    <property type="entry name" value="Citrate_lyase_beta/mcl1/mcl2"/>
</dbReference>
<name>A0ABP9S2S5_9ACTN</name>
<gene>
    <name evidence="6" type="primary">citE</name>
    <name evidence="6" type="ORF">GCM10023322_44830</name>
</gene>
<feature type="domain" description="HpcH/HpaI aldolase/citrate lyase" evidence="5">
    <location>
        <begin position="26"/>
        <end position="226"/>
    </location>
</feature>
<evidence type="ECO:0000256" key="4">
    <source>
        <dbReference type="SAM" id="MobiDB-lite"/>
    </source>
</evidence>
<dbReference type="InterPro" id="IPR015813">
    <property type="entry name" value="Pyrv/PenolPyrv_kinase-like_dom"/>
</dbReference>
<dbReference type="PANTHER" id="PTHR32308:SF10">
    <property type="entry name" value="CITRATE LYASE SUBUNIT BETA"/>
    <property type="match status" value="1"/>
</dbReference>
<dbReference type="Gene3D" id="3.20.20.60">
    <property type="entry name" value="Phosphoenolpyruvate-binding domains"/>
    <property type="match status" value="1"/>
</dbReference>
<dbReference type="InterPro" id="IPR005000">
    <property type="entry name" value="Aldolase/citrate-lyase_domain"/>
</dbReference>
<feature type="compositionally biased region" description="Low complexity" evidence="4">
    <location>
        <begin position="1"/>
        <end position="18"/>
    </location>
</feature>
<evidence type="ECO:0000313" key="7">
    <source>
        <dbReference type="Proteomes" id="UP001501570"/>
    </source>
</evidence>
<evidence type="ECO:0000256" key="2">
    <source>
        <dbReference type="ARBA" id="ARBA00022723"/>
    </source>
</evidence>
<keyword evidence="2" id="KW-0479">Metal-binding</keyword>
<comment type="caution">
    <text evidence="6">The sequence shown here is derived from an EMBL/GenBank/DDBJ whole genome shotgun (WGS) entry which is preliminary data.</text>
</comment>
<sequence length="289" mass="29951">MTGPDAAGGPVPAGQDAPLPDGPAWLFCPADRPERFDKAAAAADVVILDLEDGVAPGARPEARRALRHAAVRLDPARTVVRISPLGTPDHDADRAALRDLPLRTVMLAKTESAAQVATLSGLRVVALCETPAGVREAAAIAEVSDALMWGAEDLIAGLGGSSSRRPDGRYRDVARHARAVALIAAGAAGIPALDSVYLDLDDLDGLAAEATDAVESGFAAKVCVHPRQVPVVRRAFAPTAQQLEAARRIVEAAGSRPGVGVFALDGRMVDEPLIRQARRLLSRAASSTG</sequence>
<dbReference type="Proteomes" id="UP001501570">
    <property type="component" value="Unassembled WGS sequence"/>
</dbReference>
<dbReference type="PANTHER" id="PTHR32308">
    <property type="entry name" value="LYASE BETA SUBUNIT, PUTATIVE (AFU_ORTHOLOGUE AFUA_4G13030)-RELATED"/>
    <property type="match status" value="1"/>
</dbReference>
<accession>A0ABP9S2S5</accession>
<organism evidence="6 7">
    <name type="scientific">Rugosimonospora acidiphila</name>
    <dbReference type="NCBI Taxonomy" id="556531"/>
    <lineage>
        <taxon>Bacteria</taxon>
        <taxon>Bacillati</taxon>
        <taxon>Actinomycetota</taxon>
        <taxon>Actinomycetes</taxon>
        <taxon>Micromonosporales</taxon>
        <taxon>Micromonosporaceae</taxon>
        <taxon>Rugosimonospora</taxon>
    </lineage>
</organism>
<proteinExistence type="predicted"/>
<comment type="cofactor">
    <cofactor evidence="1">
        <name>Mg(2+)</name>
        <dbReference type="ChEBI" id="CHEBI:18420"/>
    </cofactor>
</comment>